<gene>
    <name evidence="2" type="ORF">RND81_14G154100</name>
</gene>
<reference evidence="2" key="1">
    <citation type="submission" date="2024-03" db="EMBL/GenBank/DDBJ databases">
        <title>WGS assembly of Saponaria officinalis var. Norfolk2.</title>
        <authorList>
            <person name="Jenkins J."/>
            <person name="Shu S."/>
            <person name="Grimwood J."/>
            <person name="Barry K."/>
            <person name="Goodstein D."/>
            <person name="Schmutz J."/>
            <person name="Leebens-Mack J."/>
            <person name="Osbourn A."/>
        </authorList>
    </citation>
    <scope>NUCLEOTIDE SEQUENCE [LARGE SCALE GENOMIC DNA]</scope>
    <source>
        <strain evidence="2">JIC</strain>
    </source>
</reference>
<evidence type="ECO:0000313" key="3">
    <source>
        <dbReference type="Proteomes" id="UP001443914"/>
    </source>
</evidence>
<feature type="region of interest" description="Disordered" evidence="1">
    <location>
        <begin position="1"/>
        <end position="50"/>
    </location>
</feature>
<proteinExistence type="predicted"/>
<evidence type="ECO:0000313" key="2">
    <source>
        <dbReference type="EMBL" id="KAK9666024.1"/>
    </source>
</evidence>
<feature type="compositionally biased region" description="Polar residues" evidence="1">
    <location>
        <begin position="8"/>
        <end position="27"/>
    </location>
</feature>
<dbReference type="AlphaFoldDB" id="A0AAW1GY94"/>
<accession>A0AAW1GY94</accession>
<sequence length="109" mass="12356">MGSHMRTPLSTSNPIHTHPLSQNFQGPQSQQSSHQPWLSTQHGRPPMSSLRLQVTSQALQQRTLLPQQSLQPMPAASQLQPLMSFSQQHHQQQQPHFAVFIQFQDNCAQ</sequence>
<organism evidence="2 3">
    <name type="scientific">Saponaria officinalis</name>
    <name type="common">Common soapwort</name>
    <name type="synonym">Lychnis saponaria</name>
    <dbReference type="NCBI Taxonomy" id="3572"/>
    <lineage>
        <taxon>Eukaryota</taxon>
        <taxon>Viridiplantae</taxon>
        <taxon>Streptophyta</taxon>
        <taxon>Embryophyta</taxon>
        <taxon>Tracheophyta</taxon>
        <taxon>Spermatophyta</taxon>
        <taxon>Magnoliopsida</taxon>
        <taxon>eudicotyledons</taxon>
        <taxon>Gunneridae</taxon>
        <taxon>Pentapetalae</taxon>
        <taxon>Caryophyllales</taxon>
        <taxon>Caryophyllaceae</taxon>
        <taxon>Caryophylleae</taxon>
        <taxon>Saponaria</taxon>
    </lineage>
</organism>
<dbReference type="Proteomes" id="UP001443914">
    <property type="component" value="Unassembled WGS sequence"/>
</dbReference>
<keyword evidence="3" id="KW-1185">Reference proteome</keyword>
<dbReference type="EMBL" id="JBDFQZ010000014">
    <property type="protein sequence ID" value="KAK9666024.1"/>
    <property type="molecule type" value="Genomic_DNA"/>
</dbReference>
<evidence type="ECO:0000256" key="1">
    <source>
        <dbReference type="SAM" id="MobiDB-lite"/>
    </source>
</evidence>
<protein>
    <submittedName>
        <fullName evidence="2">Uncharacterized protein</fullName>
    </submittedName>
</protein>
<name>A0AAW1GY94_SAPOF</name>
<comment type="caution">
    <text evidence="2">The sequence shown here is derived from an EMBL/GenBank/DDBJ whole genome shotgun (WGS) entry which is preliminary data.</text>
</comment>